<dbReference type="AlphaFoldDB" id="A0A972FDW5"/>
<dbReference type="EMBL" id="WTVM01000068">
    <property type="protein sequence ID" value="NMG03678.1"/>
    <property type="molecule type" value="Genomic_DNA"/>
</dbReference>
<comment type="caution">
    <text evidence="1">The sequence shown here is derived from an EMBL/GenBank/DDBJ whole genome shotgun (WGS) entry which is preliminary data.</text>
</comment>
<dbReference type="Proteomes" id="UP000599523">
    <property type="component" value="Unassembled WGS sequence"/>
</dbReference>
<evidence type="ECO:0000313" key="2">
    <source>
        <dbReference type="Proteomes" id="UP000599523"/>
    </source>
</evidence>
<organism evidence="1 2">
    <name type="scientific">Azoarcus taiwanensis</name>
    <dbReference type="NCBI Taxonomy" id="666964"/>
    <lineage>
        <taxon>Bacteria</taxon>
        <taxon>Pseudomonadati</taxon>
        <taxon>Pseudomonadota</taxon>
        <taxon>Betaproteobacteria</taxon>
        <taxon>Rhodocyclales</taxon>
        <taxon>Zoogloeaceae</taxon>
        <taxon>Azoarcus</taxon>
    </lineage>
</organism>
<dbReference type="RefSeq" id="WP_168988406.1">
    <property type="nucleotide sequence ID" value="NZ_CAWPHM010000295.1"/>
</dbReference>
<keyword evidence="2" id="KW-1185">Reference proteome</keyword>
<reference evidence="1" key="1">
    <citation type="submission" date="2019-12" db="EMBL/GenBank/DDBJ databases">
        <title>Comparative genomics gives insights into the taxonomy of the Azoarcus-Aromatoleum group and reveals separate origins of nif in the plant-associated Azoarcus and non-plant-associated Aromatoleum sub-groups.</title>
        <authorList>
            <person name="Lafos M."/>
            <person name="Maluk M."/>
            <person name="Batista M."/>
            <person name="Junghare M."/>
            <person name="Carmona M."/>
            <person name="Faoro H."/>
            <person name="Cruz L.M."/>
            <person name="Battistoni F."/>
            <person name="De Souza E."/>
            <person name="Pedrosa F."/>
            <person name="Chen W.-M."/>
            <person name="Poole P.S."/>
            <person name="Dixon R.A."/>
            <person name="James E.K."/>
        </authorList>
    </citation>
    <scope>NUCLEOTIDE SEQUENCE</scope>
    <source>
        <strain evidence="1">NSC3</strain>
    </source>
</reference>
<evidence type="ECO:0000313" key="1">
    <source>
        <dbReference type="EMBL" id="NMG03678.1"/>
    </source>
</evidence>
<name>A0A972FDW5_9RHOO</name>
<gene>
    <name evidence="1" type="ORF">GPA21_11940</name>
</gene>
<proteinExistence type="predicted"/>
<protein>
    <submittedName>
        <fullName evidence="1">Uncharacterized protein</fullName>
    </submittedName>
</protein>
<accession>A0A972FDW5</accession>
<sequence length="83" mass="9127">MSSVSSPIVVDARQARAESIGYLALAYTGKRLPLDVHLSAAGHYIGTADKDGPVSRESEHYFRSYQAASKALTKGRWQQRLHP</sequence>